<gene>
    <name evidence="2" type="ORF">DAPPUDRAFT_249060</name>
</gene>
<keyword evidence="3" id="KW-1185">Reference proteome</keyword>
<evidence type="ECO:0000313" key="2">
    <source>
        <dbReference type="EMBL" id="EFX76465.1"/>
    </source>
</evidence>
<reference evidence="2 3" key="1">
    <citation type="journal article" date="2011" name="Science">
        <title>The ecoresponsive genome of Daphnia pulex.</title>
        <authorList>
            <person name="Colbourne J.K."/>
            <person name="Pfrender M.E."/>
            <person name="Gilbert D."/>
            <person name="Thomas W.K."/>
            <person name="Tucker A."/>
            <person name="Oakley T.H."/>
            <person name="Tokishita S."/>
            <person name="Aerts A."/>
            <person name="Arnold G.J."/>
            <person name="Basu M.K."/>
            <person name="Bauer D.J."/>
            <person name="Caceres C.E."/>
            <person name="Carmel L."/>
            <person name="Casola C."/>
            <person name="Choi J.H."/>
            <person name="Detter J.C."/>
            <person name="Dong Q."/>
            <person name="Dusheyko S."/>
            <person name="Eads B.D."/>
            <person name="Frohlich T."/>
            <person name="Geiler-Samerotte K.A."/>
            <person name="Gerlach D."/>
            <person name="Hatcher P."/>
            <person name="Jogdeo S."/>
            <person name="Krijgsveld J."/>
            <person name="Kriventseva E.V."/>
            <person name="Kultz D."/>
            <person name="Laforsch C."/>
            <person name="Lindquist E."/>
            <person name="Lopez J."/>
            <person name="Manak J.R."/>
            <person name="Muller J."/>
            <person name="Pangilinan J."/>
            <person name="Patwardhan R.P."/>
            <person name="Pitluck S."/>
            <person name="Pritham E.J."/>
            <person name="Rechtsteiner A."/>
            <person name="Rho M."/>
            <person name="Rogozin I.B."/>
            <person name="Sakarya O."/>
            <person name="Salamov A."/>
            <person name="Schaack S."/>
            <person name="Shapiro H."/>
            <person name="Shiga Y."/>
            <person name="Skalitzky C."/>
            <person name="Smith Z."/>
            <person name="Souvorov A."/>
            <person name="Sung W."/>
            <person name="Tang Z."/>
            <person name="Tsuchiya D."/>
            <person name="Tu H."/>
            <person name="Vos H."/>
            <person name="Wang M."/>
            <person name="Wolf Y.I."/>
            <person name="Yamagata H."/>
            <person name="Yamada T."/>
            <person name="Ye Y."/>
            <person name="Shaw J.R."/>
            <person name="Andrews J."/>
            <person name="Crease T.J."/>
            <person name="Tang H."/>
            <person name="Lucas S.M."/>
            <person name="Robertson H.M."/>
            <person name="Bork P."/>
            <person name="Koonin E.V."/>
            <person name="Zdobnov E.M."/>
            <person name="Grigoriev I.V."/>
            <person name="Lynch M."/>
            <person name="Boore J.L."/>
        </authorList>
    </citation>
    <scope>NUCLEOTIDE SEQUENCE [LARGE SCALE GENOMIC DNA]</scope>
</reference>
<evidence type="ECO:0000313" key="3">
    <source>
        <dbReference type="Proteomes" id="UP000000305"/>
    </source>
</evidence>
<evidence type="ECO:0000256" key="1">
    <source>
        <dbReference type="SAM" id="MobiDB-lite"/>
    </source>
</evidence>
<dbReference type="HOGENOM" id="CLU_1887835_0_0_1"/>
<dbReference type="Proteomes" id="UP000000305">
    <property type="component" value="Unassembled WGS sequence"/>
</dbReference>
<dbReference type="InParanoid" id="E9GVT0"/>
<feature type="compositionally biased region" description="Basic and acidic residues" evidence="1">
    <location>
        <begin position="106"/>
        <end position="122"/>
    </location>
</feature>
<dbReference type="OrthoDB" id="10392790at2759"/>
<feature type="compositionally biased region" description="Acidic residues" evidence="1">
    <location>
        <begin position="83"/>
        <end position="93"/>
    </location>
</feature>
<organism evidence="2 3">
    <name type="scientific">Daphnia pulex</name>
    <name type="common">Water flea</name>
    <dbReference type="NCBI Taxonomy" id="6669"/>
    <lineage>
        <taxon>Eukaryota</taxon>
        <taxon>Metazoa</taxon>
        <taxon>Ecdysozoa</taxon>
        <taxon>Arthropoda</taxon>
        <taxon>Crustacea</taxon>
        <taxon>Branchiopoda</taxon>
        <taxon>Diplostraca</taxon>
        <taxon>Cladocera</taxon>
        <taxon>Anomopoda</taxon>
        <taxon>Daphniidae</taxon>
        <taxon>Daphnia</taxon>
    </lineage>
</organism>
<name>E9GVT0_DAPPU</name>
<sequence length="135" mass="15680">MHNHYKNCMIERVCPICRTRPRFKSESGFRKHALMHKQNVQPLIFGIGRPTSTEPIRTTLPEMKVVLKEIPIPKSSNVQETTTENDDDVEIIPEEIPIPESSKVQETTKKESDNDGHFSRDEFLARIEKLPYHQL</sequence>
<accession>E9GVT0</accession>
<dbReference type="EMBL" id="GL732568">
    <property type="protein sequence ID" value="EFX76465.1"/>
    <property type="molecule type" value="Genomic_DNA"/>
</dbReference>
<dbReference type="KEGG" id="dpx:DAPPUDRAFT_249060"/>
<dbReference type="AlphaFoldDB" id="E9GVT0"/>
<feature type="region of interest" description="Disordered" evidence="1">
    <location>
        <begin position="76"/>
        <end position="122"/>
    </location>
</feature>
<protein>
    <submittedName>
        <fullName evidence="2">Uncharacterized protein</fullName>
    </submittedName>
</protein>
<proteinExistence type="predicted"/>